<protein>
    <submittedName>
        <fullName evidence="2">Uncharacterized protein</fullName>
    </submittedName>
</protein>
<evidence type="ECO:0000313" key="3">
    <source>
        <dbReference type="Proteomes" id="UP001501676"/>
    </source>
</evidence>
<dbReference type="Proteomes" id="UP001501676">
    <property type="component" value="Unassembled WGS sequence"/>
</dbReference>
<sequence length="69" mass="7642">MTPVEPLRQLFTSAIALLPEGGQRTARRNAWAAMSEDNRRARDRREAATAFAVTSAATHHVNRGARPTR</sequence>
<keyword evidence="3" id="KW-1185">Reference proteome</keyword>
<accession>A0ABP6SXR6</accession>
<feature type="compositionally biased region" description="Basic and acidic residues" evidence="1">
    <location>
        <begin position="36"/>
        <end position="46"/>
    </location>
</feature>
<gene>
    <name evidence="2" type="ORF">GCM10020369_29610</name>
</gene>
<dbReference type="EMBL" id="BAAAYN010000018">
    <property type="protein sequence ID" value="GAA3387375.1"/>
    <property type="molecule type" value="Genomic_DNA"/>
</dbReference>
<name>A0ABP6SXR6_9ACTN</name>
<feature type="region of interest" description="Disordered" evidence="1">
    <location>
        <begin position="27"/>
        <end position="46"/>
    </location>
</feature>
<proteinExistence type="predicted"/>
<evidence type="ECO:0000313" key="2">
    <source>
        <dbReference type="EMBL" id="GAA3387375.1"/>
    </source>
</evidence>
<evidence type="ECO:0000256" key="1">
    <source>
        <dbReference type="SAM" id="MobiDB-lite"/>
    </source>
</evidence>
<dbReference type="RefSeq" id="WP_345728664.1">
    <property type="nucleotide sequence ID" value="NZ_BAAAYN010000018.1"/>
</dbReference>
<comment type="caution">
    <text evidence="2">The sequence shown here is derived from an EMBL/GenBank/DDBJ whole genome shotgun (WGS) entry which is preliminary data.</text>
</comment>
<reference evidence="3" key="1">
    <citation type="journal article" date="2019" name="Int. J. Syst. Evol. Microbiol.">
        <title>The Global Catalogue of Microorganisms (GCM) 10K type strain sequencing project: providing services to taxonomists for standard genome sequencing and annotation.</title>
        <authorList>
            <consortium name="The Broad Institute Genomics Platform"/>
            <consortium name="The Broad Institute Genome Sequencing Center for Infectious Disease"/>
            <person name="Wu L."/>
            <person name="Ma J."/>
        </authorList>
    </citation>
    <scope>NUCLEOTIDE SEQUENCE [LARGE SCALE GENOMIC DNA]</scope>
    <source>
        <strain evidence="3">JCM 9458</strain>
    </source>
</reference>
<organism evidence="2 3">
    <name type="scientific">Cryptosporangium minutisporangium</name>
    <dbReference type="NCBI Taxonomy" id="113569"/>
    <lineage>
        <taxon>Bacteria</taxon>
        <taxon>Bacillati</taxon>
        <taxon>Actinomycetota</taxon>
        <taxon>Actinomycetes</taxon>
        <taxon>Cryptosporangiales</taxon>
        <taxon>Cryptosporangiaceae</taxon>
        <taxon>Cryptosporangium</taxon>
    </lineage>
</organism>